<accession>A0ABQ2HSF0</accession>
<sequence>MPRQIATPEPQRGEVGDEIHSQLMDSPTSARDRNSIVRAIGKRPDDTARHVRCEFKVTAANQAGQSGFSGTVSAKPVGAPPIPPTIRAGAEPGTIWLSWACSLESQPAALWIEENRGTGWTRRPYPIWHSIGLCDQSYRIDTAWYSPGQHLQFRVVAERAGASSVSNVAGANVKATRAQFYLSLTEPNAASQQRFFAAKNNPGPYADYSFEGVVAPVGLLRTGQLLLLGGPAGRR</sequence>
<feature type="compositionally biased region" description="Basic and acidic residues" evidence="1">
    <location>
        <begin position="11"/>
        <end position="20"/>
    </location>
</feature>
<keyword evidence="3" id="KW-1185">Reference proteome</keyword>
<reference evidence="3" key="1">
    <citation type="journal article" date="2019" name="Int. J. Syst. Evol. Microbiol.">
        <title>The Global Catalogue of Microorganisms (GCM) 10K type strain sequencing project: providing services to taxonomists for standard genome sequencing and annotation.</title>
        <authorList>
            <consortium name="The Broad Institute Genomics Platform"/>
            <consortium name="The Broad Institute Genome Sequencing Center for Infectious Disease"/>
            <person name="Wu L."/>
            <person name="Ma J."/>
        </authorList>
    </citation>
    <scope>NUCLEOTIDE SEQUENCE [LARGE SCALE GENOMIC DNA]</scope>
    <source>
        <strain evidence="3">CGMCC 4.7319</strain>
    </source>
</reference>
<evidence type="ECO:0008006" key="4">
    <source>
        <dbReference type="Google" id="ProtNLM"/>
    </source>
</evidence>
<comment type="caution">
    <text evidence="2">The sequence shown here is derived from an EMBL/GenBank/DDBJ whole genome shotgun (WGS) entry which is preliminary data.</text>
</comment>
<dbReference type="EMBL" id="BMNC01000003">
    <property type="protein sequence ID" value="GGM88659.1"/>
    <property type="molecule type" value="Genomic_DNA"/>
</dbReference>
<dbReference type="Proteomes" id="UP000597656">
    <property type="component" value="Unassembled WGS sequence"/>
</dbReference>
<evidence type="ECO:0000313" key="3">
    <source>
        <dbReference type="Proteomes" id="UP000597656"/>
    </source>
</evidence>
<evidence type="ECO:0000256" key="1">
    <source>
        <dbReference type="SAM" id="MobiDB-lite"/>
    </source>
</evidence>
<gene>
    <name evidence="2" type="ORF">GCM10011609_26750</name>
</gene>
<proteinExistence type="predicted"/>
<evidence type="ECO:0000313" key="2">
    <source>
        <dbReference type="EMBL" id="GGM88659.1"/>
    </source>
</evidence>
<feature type="region of interest" description="Disordered" evidence="1">
    <location>
        <begin position="1"/>
        <end position="30"/>
    </location>
</feature>
<organism evidence="2 3">
    <name type="scientific">Lentzea pudingi</name>
    <dbReference type="NCBI Taxonomy" id="1789439"/>
    <lineage>
        <taxon>Bacteria</taxon>
        <taxon>Bacillati</taxon>
        <taxon>Actinomycetota</taxon>
        <taxon>Actinomycetes</taxon>
        <taxon>Pseudonocardiales</taxon>
        <taxon>Pseudonocardiaceae</taxon>
        <taxon>Lentzea</taxon>
    </lineage>
</organism>
<protein>
    <recommendedName>
        <fullName evidence="4">Fibronectin type-III domain-containing protein</fullName>
    </recommendedName>
</protein>
<name>A0ABQ2HSF0_9PSEU</name>